<feature type="region of interest" description="Disordered" evidence="8">
    <location>
        <begin position="245"/>
        <end position="266"/>
    </location>
</feature>
<keyword evidence="4" id="KW-0540">Nuclease</keyword>
<evidence type="ECO:0000256" key="7">
    <source>
        <dbReference type="ARBA" id="ARBA00023242"/>
    </source>
</evidence>
<dbReference type="SMART" id="SM00479">
    <property type="entry name" value="EXOIII"/>
    <property type="match status" value="1"/>
</dbReference>
<dbReference type="Gene3D" id="3.30.420.10">
    <property type="entry name" value="Ribonuclease H-like superfamily/Ribonuclease H"/>
    <property type="match status" value="1"/>
</dbReference>
<dbReference type="InterPro" id="IPR037431">
    <property type="entry name" value="REX4_DEDDh_dom"/>
</dbReference>
<dbReference type="SUPFAM" id="SSF53098">
    <property type="entry name" value="Ribonuclease H-like"/>
    <property type="match status" value="1"/>
</dbReference>
<keyword evidence="6" id="KW-0269">Exonuclease</keyword>
<dbReference type="InterPro" id="IPR036397">
    <property type="entry name" value="RNaseH_sf"/>
</dbReference>
<keyword evidence="7" id="KW-0539">Nucleus</keyword>
<evidence type="ECO:0000259" key="9">
    <source>
        <dbReference type="SMART" id="SM00479"/>
    </source>
</evidence>
<evidence type="ECO:0000256" key="4">
    <source>
        <dbReference type="ARBA" id="ARBA00022722"/>
    </source>
</evidence>
<feature type="domain" description="Exonuclease" evidence="9">
    <location>
        <begin position="81"/>
        <end position="242"/>
    </location>
</feature>
<evidence type="ECO:0000313" key="11">
    <source>
        <dbReference type="Proteomes" id="UP001160148"/>
    </source>
</evidence>
<reference evidence="10 11" key="1">
    <citation type="submission" date="2023-01" db="EMBL/GenBank/DDBJ databases">
        <authorList>
            <person name="Whitehead M."/>
        </authorList>
    </citation>
    <scope>NUCLEOTIDE SEQUENCE [LARGE SCALE GENOMIC DNA]</scope>
</reference>
<dbReference type="GO" id="GO:0008408">
    <property type="term" value="F:3'-5' exonuclease activity"/>
    <property type="evidence" value="ECO:0007669"/>
    <property type="project" value="InterPro"/>
</dbReference>
<evidence type="ECO:0000256" key="2">
    <source>
        <dbReference type="ARBA" id="ARBA00010489"/>
    </source>
</evidence>
<dbReference type="GO" id="GO:0003676">
    <property type="term" value="F:nucleic acid binding"/>
    <property type="evidence" value="ECO:0007669"/>
    <property type="project" value="InterPro"/>
</dbReference>
<protein>
    <recommendedName>
        <fullName evidence="3">RNA exonuclease 4</fullName>
    </recommendedName>
</protein>
<evidence type="ECO:0000313" key="10">
    <source>
        <dbReference type="EMBL" id="CAI6371261.1"/>
    </source>
</evidence>
<keyword evidence="11" id="KW-1185">Reference proteome</keyword>
<dbReference type="FunFam" id="3.30.420.10:FF:000007">
    <property type="entry name" value="Interferon-stimulated exonuclease gene 20"/>
    <property type="match status" value="1"/>
</dbReference>
<organism evidence="10 11">
    <name type="scientific">Macrosiphum euphorbiae</name>
    <name type="common">potato aphid</name>
    <dbReference type="NCBI Taxonomy" id="13131"/>
    <lineage>
        <taxon>Eukaryota</taxon>
        <taxon>Metazoa</taxon>
        <taxon>Ecdysozoa</taxon>
        <taxon>Arthropoda</taxon>
        <taxon>Hexapoda</taxon>
        <taxon>Insecta</taxon>
        <taxon>Pterygota</taxon>
        <taxon>Neoptera</taxon>
        <taxon>Paraneoptera</taxon>
        <taxon>Hemiptera</taxon>
        <taxon>Sternorrhyncha</taxon>
        <taxon>Aphidomorpha</taxon>
        <taxon>Aphidoidea</taxon>
        <taxon>Aphididae</taxon>
        <taxon>Macrosiphini</taxon>
        <taxon>Macrosiphum</taxon>
    </lineage>
</organism>
<gene>
    <name evidence="10" type="ORF">MEUPH1_LOCUS25289</name>
</gene>
<keyword evidence="5" id="KW-0378">Hydrolase</keyword>
<evidence type="ECO:0000256" key="6">
    <source>
        <dbReference type="ARBA" id="ARBA00022839"/>
    </source>
</evidence>
<evidence type="ECO:0000256" key="1">
    <source>
        <dbReference type="ARBA" id="ARBA00004123"/>
    </source>
</evidence>
<evidence type="ECO:0000256" key="8">
    <source>
        <dbReference type="SAM" id="MobiDB-lite"/>
    </source>
</evidence>
<dbReference type="GO" id="GO:0006364">
    <property type="term" value="P:rRNA processing"/>
    <property type="evidence" value="ECO:0007669"/>
    <property type="project" value="InterPro"/>
</dbReference>
<proteinExistence type="inferred from homology"/>
<dbReference type="GO" id="GO:0005634">
    <property type="term" value="C:nucleus"/>
    <property type="evidence" value="ECO:0007669"/>
    <property type="project" value="UniProtKB-SubCell"/>
</dbReference>
<comment type="caution">
    <text evidence="10">The sequence shown here is derived from an EMBL/GenBank/DDBJ whole genome shotgun (WGS) entry which is preliminary data.</text>
</comment>
<comment type="subcellular location">
    <subcellularLocation>
        <location evidence="1">Nucleus</location>
    </subcellularLocation>
</comment>
<dbReference type="Proteomes" id="UP001160148">
    <property type="component" value="Unassembled WGS sequence"/>
</dbReference>
<name>A0AAV0XVN4_9HEMI</name>
<evidence type="ECO:0000256" key="5">
    <source>
        <dbReference type="ARBA" id="ARBA00022801"/>
    </source>
</evidence>
<dbReference type="CDD" id="cd06144">
    <property type="entry name" value="REX4_like"/>
    <property type="match status" value="1"/>
</dbReference>
<comment type="similarity">
    <text evidence="2">Belongs to the REXO4 family.</text>
</comment>
<dbReference type="InterPro" id="IPR012337">
    <property type="entry name" value="RNaseH-like_sf"/>
</dbReference>
<dbReference type="PANTHER" id="PTHR12801">
    <property type="entry name" value="RNA EXONUCLEASE REXO1 / RECO3 FAMILY MEMBER-RELATED"/>
    <property type="match status" value="1"/>
</dbReference>
<evidence type="ECO:0000256" key="3">
    <source>
        <dbReference type="ARBA" id="ARBA00016937"/>
    </source>
</evidence>
<dbReference type="InterPro" id="IPR047021">
    <property type="entry name" value="REXO1/3/4-like"/>
</dbReference>
<dbReference type="EMBL" id="CARXXK010000871">
    <property type="protein sequence ID" value="CAI6371261.1"/>
    <property type="molecule type" value="Genomic_DNA"/>
</dbReference>
<accession>A0AAV0XVN4</accession>
<dbReference type="AlphaFoldDB" id="A0AAV0XVN4"/>
<sequence length="266" mass="30465">MSLEILAQEKVWLDKSKYADAERVYYERLSKLRMNKNDLVHKNANGALLQQLDKVHKPPTPPSSNLNNNAVVQSQNKKDIEVVAIDCEMVGINPDGRQNMLARVSIVNSKGKTIYDKFVKPTATVTDYRTPVSGIRPENIEHGEVFVKVKKEVTQILKNKLLVGHSLEHDLRVLTISHPKHMIRDTSKYWQFKQLTEGQLPGLKQLALHFLGASIQEGEHSSVQDAKAALRLYMLARKDWELLLKKRRSRPRNRNKPQNKSQGKHK</sequence>
<dbReference type="InterPro" id="IPR013520">
    <property type="entry name" value="Ribonucl_H"/>
</dbReference>
<dbReference type="Pfam" id="PF00929">
    <property type="entry name" value="RNase_T"/>
    <property type="match status" value="1"/>
</dbReference>
<dbReference type="PANTHER" id="PTHR12801:SF158">
    <property type="entry name" value="RNA EXONUCLEASE 4"/>
    <property type="match status" value="1"/>
</dbReference>